<organism evidence="2 3">
    <name type="scientific">Gloeophyllum trabeum (strain ATCC 11539 / FP-39264 / Madison 617)</name>
    <name type="common">Brown rot fungus</name>
    <dbReference type="NCBI Taxonomy" id="670483"/>
    <lineage>
        <taxon>Eukaryota</taxon>
        <taxon>Fungi</taxon>
        <taxon>Dikarya</taxon>
        <taxon>Basidiomycota</taxon>
        <taxon>Agaricomycotina</taxon>
        <taxon>Agaricomycetes</taxon>
        <taxon>Gloeophyllales</taxon>
        <taxon>Gloeophyllaceae</taxon>
        <taxon>Gloeophyllum</taxon>
    </lineage>
</organism>
<keyword evidence="3" id="KW-1185">Reference proteome</keyword>
<dbReference type="Gene3D" id="3.30.710.10">
    <property type="entry name" value="Potassium Channel Kv1.1, Chain A"/>
    <property type="match status" value="1"/>
</dbReference>
<evidence type="ECO:0008006" key="4">
    <source>
        <dbReference type="Google" id="ProtNLM"/>
    </source>
</evidence>
<proteinExistence type="predicted"/>
<dbReference type="GeneID" id="19303786"/>
<protein>
    <recommendedName>
        <fullName evidence="4">BTB domain-containing protein</fullName>
    </recommendedName>
</protein>
<evidence type="ECO:0000313" key="3">
    <source>
        <dbReference type="Proteomes" id="UP000030669"/>
    </source>
</evidence>
<dbReference type="Proteomes" id="UP000030669">
    <property type="component" value="Unassembled WGS sequence"/>
</dbReference>
<evidence type="ECO:0000313" key="2">
    <source>
        <dbReference type="EMBL" id="EPQ57189.1"/>
    </source>
</evidence>
<dbReference type="InterPro" id="IPR011333">
    <property type="entry name" value="SKP1/BTB/POZ_sf"/>
</dbReference>
<accession>S7RVC3</accession>
<dbReference type="RefSeq" id="XP_007864328.1">
    <property type="nucleotide sequence ID" value="XM_007866137.1"/>
</dbReference>
<dbReference type="OrthoDB" id="6359816at2759"/>
<gene>
    <name evidence="2" type="ORF">GLOTRDRAFT_137581</name>
</gene>
<dbReference type="eggNOG" id="ENOG502SSGC">
    <property type="taxonomic scope" value="Eukaryota"/>
</dbReference>
<feature type="compositionally biased region" description="Acidic residues" evidence="1">
    <location>
        <begin position="258"/>
        <end position="275"/>
    </location>
</feature>
<dbReference type="KEGG" id="gtr:GLOTRDRAFT_137581"/>
<evidence type="ECO:0000256" key="1">
    <source>
        <dbReference type="SAM" id="MobiDB-lite"/>
    </source>
</evidence>
<dbReference type="SUPFAM" id="SSF54695">
    <property type="entry name" value="POZ domain"/>
    <property type="match status" value="1"/>
</dbReference>
<dbReference type="PANTHER" id="PTHR24413">
    <property type="entry name" value="SPECKLE-TYPE POZ PROTEIN"/>
    <property type="match status" value="1"/>
</dbReference>
<dbReference type="HOGENOM" id="CLU_033181_0_0_1"/>
<dbReference type="EMBL" id="KB469299">
    <property type="protein sequence ID" value="EPQ57189.1"/>
    <property type="molecule type" value="Genomic_DNA"/>
</dbReference>
<dbReference type="STRING" id="670483.S7RVC3"/>
<reference evidence="2 3" key="1">
    <citation type="journal article" date="2012" name="Science">
        <title>The Paleozoic origin of enzymatic lignin decomposition reconstructed from 31 fungal genomes.</title>
        <authorList>
            <person name="Floudas D."/>
            <person name="Binder M."/>
            <person name="Riley R."/>
            <person name="Barry K."/>
            <person name="Blanchette R.A."/>
            <person name="Henrissat B."/>
            <person name="Martinez A.T."/>
            <person name="Otillar R."/>
            <person name="Spatafora J.W."/>
            <person name="Yadav J.S."/>
            <person name="Aerts A."/>
            <person name="Benoit I."/>
            <person name="Boyd A."/>
            <person name="Carlson A."/>
            <person name="Copeland A."/>
            <person name="Coutinho P.M."/>
            <person name="de Vries R.P."/>
            <person name="Ferreira P."/>
            <person name="Findley K."/>
            <person name="Foster B."/>
            <person name="Gaskell J."/>
            <person name="Glotzer D."/>
            <person name="Gorecki P."/>
            <person name="Heitman J."/>
            <person name="Hesse C."/>
            <person name="Hori C."/>
            <person name="Igarashi K."/>
            <person name="Jurgens J.A."/>
            <person name="Kallen N."/>
            <person name="Kersten P."/>
            <person name="Kohler A."/>
            <person name="Kuees U."/>
            <person name="Kumar T.K.A."/>
            <person name="Kuo A."/>
            <person name="LaButti K."/>
            <person name="Larrondo L.F."/>
            <person name="Lindquist E."/>
            <person name="Ling A."/>
            <person name="Lombard V."/>
            <person name="Lucas S."/>
            <person name="Lundell T."/>
            <person name="Martin R."/>
            <person name="McLaughlin D.J."/>
            <person name="Morgenstern I."/>
            <person name="Morin E."/>
            <person name="Murat C."/>
            <person name="Nagy L.G."/>
            <person name="Nolan M."/>
            <person name="Ohm R.A."/>
            <person name="Patyshakuliyeva A."/>
            <person name="Rokas A."/>
            <person name="Ruiz-Duenas F.J."/>
            <person name="Sabat G."/>
            <person name="Salamov A."/>
            <person name="Samejima M."/>
            <person name="Schmutz J."/>
            <person name="Slot J.C."/>
            <person name="St John F."/>
            <person name="Stenlid J."/>
            <person name="Sun H."/>
            <person name="Sun S."/>
            <person name="Syed K."/>
            <person name="Tsang A."/>
            <person name="Wiebenga A."/>
            <person name="Young D."/>
            <person name="Pisabarro A."/>
            <person name="Eastwood D.C."/>
            <person name="Martin F."/>
            <person name="Cullen D."/>
            <person name="Grigoriev I.V."/>
            <person name="Hibbett D.S."/>
        </authorList>
    </citation>
    <scope>NUCLEOTIDE SEQUENCE [LARGE SCALE GENOMIC DNA]</scope>
    <source>
        <strain evidence="2 3">ATCC 11539</strain>
    </source>
</reference>
<name>S7RVC3_GLOTA</name>
<feature type="region of interest" description="Disordered" evidence="1">
    <location>
        <begin position="243"/>
        <end position="290"/>
    </location>
</feature>
<sequence length="479" mass="52934">MERIGEDTETTSGIVSKFRLKGDARSLSDPASNDYGEPTYSEPCGYNHRFIIQWRRSGFTRQPWIHIDPSRVNPKLGQLTVTVLAESTGGTPPHFLRAMGGSPNGEGFAVSQSGVSRTTILRPPYSVTHLATMKIIGTNLAQLTISFNVRAENPSEHRMDVSTAPADARVASSLRSALRSSLDEGDFIDTKIYGFSRRMVDGQVSGPLPIYANSTILKAKSTYFETMFSRAYFTESSVNELGGGALQPGESSCSAEEYGYDSDSDLDAGEDDPDGDSAAPIRRRGPGRTAHVKDIAHKTLRTFVWYCYTGEVVFSPLTSEGKEQKKSERLEAQSAIAAMKPPSCSPKSMYRLADKYGIADLEDRAFDELRNRLTVHNILDELFSTFTSRYERIRHMEIDFICSKLDCPEISDGLPRVVAAFGADSTRLPNFEVLSSLIQKLLERRNSSSNRGRVGASRFATEDVYIPEHNSGSPFDAYF</sequence>
<dbReference type="AlphaFoldDB" id="S7RVC3"/>